<name>A0ABT2H4Z8_9MICO</name>
<dbReference type="InterPro" id="IPR050555">
    <property type="entry name" value="Bact_Solute-Bind_Prot2"/>
</dbReference>
<feature type="chain" id="PRO_5046474515" evidence="2">
    <location>
        <begin position="24"/>
        <end position="351"/>
    </location>
</feature>
<dbReference type="PROSITE" id="PS51257">
    <property type="entry name" value="PROKAR_LIPOPROTEIN"/>
    <property type="match status" value="1"/>
</dbReference>
<dbReference type="InterPro" id="IPR028082">
    <property type="entry name" value="Peripla_BP_I"/>
</dbReference>
<comment type="caution">
    <text evidence="4">The sequence shown here is derived from an EMBL/GenBank/DDBJ whole genome shotgun (WGS) entry which is preliminary data.</text>
</comment>
<sequence>MIKPKLLAVSAIALLAVAMSGCASTTPSSTEGAGADRTIADCTVTMIPKSTDNPYFAAVHTGFIQASEELGGKLEYVGPAAGEVTAQIQRIQSAGQQKSCAIGIAALDATAVAPSLDAAAKTGTKIVAWDGDVAQGSRGIFVNMATAQALGESQFEILADAMDDTGEWAIISSQSTADSKNLWIDAMNEMAKDPKYSGMELVKTTFGDDDSKKSYDLAVSLIRAYPELKGIMAPTPVALEAAVKAVNDLGVQDQIVVTGLGNPGNDAELLTSGQVPAYVLWSPVDLGYLTYYATAAYIEGKITGAEGETFDAGRLGEKTIGANGEIIMGDPVVYTKDNVEAAIEKDFEATN</sequence>
<evidence type="ECO:0000256" key="1">
    <source>
        <dbReference type="ARBA" id="ARBA00004196"/>
    </source>
</evidence>
<evidence type="ECO:0000256" key="2">
    <source>
        <dbReference type="SAM" id="SignalP"/>
    </source>
</evidence>
<protein>
    <submittedName>
        <fullName evidence="4">Substrate-binding domain-containing protein</fullName>
    </submittedName>
</protein>
<dbReference type="Proteomes" id="UP001165586">
    <property type="component" value="Unassembled WGS sequence"/>
</dbReference>
<gene>
    <name evidence="4" type="ORF">N1032_14800</name>
</gene>
<keyword evidence="5" id="KW-1185">Reference proteome</keyword>
<dbReference type="PANTHER" id="PTHR30036:SF8">
    <property type="entry name" value="ABC-TYPE SUGAR TRANSPORT SYSTEM PERIPLASMIC COMPONENT-LIKE PROTEIN"/>
    <property type="match status" value="1"/>
</dbReference>
<evidence type="ECO:0000259" key="3">
    <source>
        <dbReference type="Pfam" id="PF13407"/>
    </source>
</evidence>
<dbReference type="RefSeq" id="WP_259539920.1">
    <property type="nucleotide sequence ID" value="NZ_JANLCJ010000005.1"/>
</dbReference>
<reference evidence="4" key="1">
    <citation type="submission" date="2022-08" db="EMBL/GenBank/DDBJ databases">
        <authorList>
            <person name="Deng Y."/>
            <person name="Han X.-F."/>
            <person name="Zhang Y.-Q."/>
        </authorList>
    </citation>
    <scope>NUCLEOTIDE SEQUENCE</scope>
    <source>
        <strain evidence="4">CPCC 203386</strain>
    </source>
</reference>
<dbReference type="EMBL" id="JANLCJ010000005">
    <property type="protein sequence ID" value="MCS5735012.1"/>
    <property type="molecule type" value="Genomic_DNA"/>
</dbReference>
<keyword evidence="2" id="KW-0732">Signal</keyword>
<feature type="domain" description="Periplasmic binding protein" evidence="3">
    <location>
        <begin position="45"/>
        <end position="301"/>
    </location>
</feature>
<comment type="subcellular location">
    <subcellularLocation>
        <location evidence="1">Cell envelope</location>
    </subcellularLocation>
</comment>
<dbReference type="InterPro" id="IPR025997">
    <property type="entry name" value="SBP_2_dom"/>
</dbReference>
<evidence type="ECO:0000313" key="5">
    <source>
        <dbReference type="Proteomes" id="UP001165586"/>
    </source>
</evidence>
<dbReference type="Gene3D" id="3.40.50.2300">
    <property type="match status" value="2"/>
</dbReference>
<proteinExistence type="predicted"/>
<feature type="signal peptide" evidence="2">
    <location>
        <begin position="1"/>
        <end position="23"/>
    </location>
</feature>
<dbReference type="SUPFAM" id="SSF53822">
    <property type="entry name" value="Periplasmic binding protein-like I"/>
    <property type="match status" value="1"/>
</dbReference>
<evidence type="ECO:0000313" key="4">
    <source>
        <dbReference type="EMBL" id="MCS5735012.1"/>
    </source>
</evidence>
<dbReference type="Pfam" id="PF13407">
    <property type="entry name" value="Peripla_BP_4"/>
    <property type="match status" value="1"/>
</dbReference>
<dbReference type="PANTHER" id="PTHR30036">
    <property type="entry name" value="D-XYLOSE-BINDING PERIPLASMIC PROTEIN"/>
    <property type="match status" value="1"/>
</dbReference>
<accession>A0ABT2H4Z8</accession>
<organism evidence="4 5">
    <name type="scientific">Herbiconiux daphne</name>
    <dbReference type="NCBI Taxonomy" id="2970914"/>
    <lineage>
        <taxon>Bacteria</taxon>
        <taxon>Bacillati</taxon>
        <taxon>Actinomycetota</taxon>
        <taxon>Actinomycetes</taxon>
        <taxon>Micrococcales</taxon>
        <taxon>Microbacteriaceae</taxon>
        <taxon>Herbiconiux</taxon>
    </lineage>
</organism>